<dbReference type="OrthoDB" id="1643408at2"/>
<dbReference type="AlphaFoldDB" id="A0A3L7ALN1"/>
<evidence type="ECO:0000259" key="5">
    <source>
        <dbReference type="Pfam" id="PF03358"/>
    </source>
</evidence>
<evidence type="ECO:0000256" key="2">
    <source>
        <dbReference type="ARBA" id="ARBA00022630"/>
    </source>
</evidence>
<protein>
    <submittedName>
        <fullName evidence="6">FMN reductase</fullName>
    </submittedName>
</protein>
<name>A0A3L7ALN1_9HYPH</name>
<feature type="domain" description="NADPH-dependent FMN reductase-like" evidence="5">
    <location>
        <begin position="3"/>
        <end position="146"/>
    </location>
</feature>
<keyword evidence="7" id="KW-1185">Reference proteome</keyword>
<dbReference type="InterPro" id="IPR005025">
    <property type="entry name" value="FMN_Rdtase-like_dom"/>
</dbReference>
<keyword evidence="4" id="KW-0560">Oxidoreductase</keyword>
<keyword evidence="2" id="KW-0285">Flavoprotein</keyword>
<dbReference type="Gene3D" id="3.40.50.360">
    <property type="match status" value="1"/>
</dbReference>
<evidence type="ECO:0000313" key="6">
    <source>
        <dbReference type="EMBL" id="RLP81187.1"/>
    </source>
</evidence>
<dbReference type="Pfam" id="PF03358">
    <property type="entry name" value="FMN_red"/>
    <property type="match status" value="1"/>
</dbReference>
<reference evidence="6 7" key="1">
    <citation type="submission" date="2018-10" db="EMBL/GenBank/DDBJ databases">
        <title>Xanthobacter tagetidis genome sequencing and assembly.</title>
        <authorList>
            <person name="Maclea K.S."/>
            <person name="Goen A.E."/>
            <person name="Fatima S.A."/>
        </authorList>
    </citation>
    <scope>NUCLEOTIDE SEQUENCE [LARGE SCALE GENOMIC DNA]</scope>
    <source>
        <strain evidence="6 7">ATCC 700314</strain>
    </source>
</reference>
<dbReference type="PANTHER" id="PTHR43408">
    <property type="entry name" value="FMN REDUCTASE (NADPH)"/>
    <property type="match status" value="1"/>
</dbReference>
<dbReference type="InterPro" id="IPR019912">
    <property type="entry name" value="FMN_Rdtase_MsuE-like"/>
</dbReference>
<organism evidence="6 7">
    <name type="scientific">Xanthobacter tagetidis</name>
    <dbReference type="NCBI Taxonomy" id="60216"/>
    <lineage>
        <taxon>Bacteria</taxon>
        <taxon>Pseudomonadati</taxon>
        <taxon>Pseudomonadota</taxon>
        <taxon>Alphaproteobacteria</taxon>
        <taxon>Hyphomicrobiales</taxon>
        <taxon>Xanthobacteraceae</taxon>
        <taxon>Xanthobacter</taxon>
    </lineage>
</organism>
<sequence length="185" mass="19442">MIPRIVGFSGSTRRPSRTRALIETIGAEVSARRAVSLEIYDLVDAGPAIGTSNREALPRAAQAIVSAIEEADALIVGSPVYKGSYAGLFKHLIDFVDPTALAGTPVILAATGGGHRHALVVEHQLRPLFGFFAALTLPTAIYAGDQDFREGVIADHAVSARIAQAAGELDRALAFAVRHPIPNVA</sequence>
<dbReference type="EMBL" id="RCTF01000002">
    <property type="protein sequence ID" value="RLP81187.1"/>
    <property type="molecule type" value="Genomic_DNA"/>
</dbReference>
<keyword evidence="3" id="KW-0288">FMN</keyword>
<evidence type="ECO:0000313" key="7">
    <source>
        <dbReference type="Proteomes" id="UP000269692"/>
    </source>
</evidence>
<evidence type="ECO:0000256" key="3">
    <source>
        <dbReference type="ARBA" id="ARBA00022643"/>
    </source>
</evidence>
<dbReference type="GO" id="GO:0016491">
    <property type="term" value="F:oxidoreductase activity"/>
    <property type="evidence" value="ECO:0007669"/>
    <property type="project" value="UniProtKB-KW"/>
</dbReference>
<dbReference type="RefSeq" id="WP_121622039.1">
    <property type="nucleotide sequence ID" value="NZ_JACIIW010000003.1"/>
</dbReference>
<gene>
    <name evidence="6" type="primary">msuE</name>
    <name evidence="6" type="ORF">D9R14_04150</name>
</gene>
<dbReference type="PANTHER" id="PTHR43408:SF2">
    <property type="entry name" value="FMN REDUCTASE (NADPH)"/>
    <property type="match status" value="1"/>
</dbReference>
<dbReference type="InterPro" id="IPR051814">
    <property type="entry name" value="NAD(P)H-dep_FMN_reductase"/>
</dbReference>
<evidence type="ECO:0000256" key="1">
    <source>
        <dbReference type="ARBA" id="ARBA00005990"/>
    </source>
</evidence>
<evidence type="ECO:0000256" key="4">
    <source>
        <dbReference type="ARBA" id="ARBA00023002"/>
    </source>
</evidence>
<dbReference type="NCBIfam" id="TIGR03566">
    <property type="entry name" value="FMN_reduc_MsuE"/>
    <property type="match status" value="1"/>
</dbReference>
<accession>A0A3L7ALN1</accession>
<proteinExistence type="inferred from homology"/>
<dbReference type="SUPFAM" id="SSF52218">
    <property type="entry name" value="Flavoproteins"/>
    <property type="match status" value="1"/>
</dbReference>
<comment type="caution">
    <text evidence="6">The sequence shown here is derived from an EMBL/GenBank/DDBJ whole genome shotgun (WGS) entry which is preliminary data.</text>
</comment>
<dbReference type="Proteomes" id="UP000269692">
    <property type="component" value="Unassembled WGS sequence"/>
</dbReference>
<dbReference type="InterPro" id="IPR029039">
    <property type="entry name" value="Flavoprotein-like_sf"/>
</dbReference>
<comment type="similarity">
    <text evidence="1">Belongs to the SsuE family.</text>
</comment>